<evidence type="ECO:0000313" key="2">
    <source>
        <dbReference type="Proteomes" id="UP000654345"/>
    </source>
</evidence>
<keyword evidence="2" id="KW-1185">Reference proteome</keyword>
<organism evidence="1 2">
    <name type="scientific">Ktedonobacter robiniae</name>
    <dbReference type="NCBI Taxonomy" id="2778365"/>
    <lineage>
        <taxon>Bacteria</taxon>
        <taxon>Bacillati</taxon>
        <taxon>Chloroflexota</taxon>
        <taxon>Ktedonobacteria</taxon>
        <taxon>Ktedonobacterales</taxon>
        <taxon>Ktedonobacteraceae</taxon>
        <taxon>Ktedonobacter</taxon>
    </lineage>
</organism>
<evidence type="ECO:0000313" key="1">
    <source>
        <dbReference type="EMBL" id="GHO57248.1"/>
    </source>
</evidence>
<proteinExistence type="predicted"/>
<reference evidence="1 2" key="1">
    <citation type="journal article" date="2021" name="Int. J. Syst. Evol. Microbiol.">
        <title>Reticulibacter mediterranei gen. nov., sp. nov., within the new family Reticulibacteraceae fam. nov., and Ktedonospora formicarum gen. nov., sp. nov., Ktedonobacter robiniae sp. nov., Dictyobacter formicarum sp. nov. and Dictyobacter arantiisoli sp. nov., belonging to the class Ktedonobacteria.</title>
        <authorList>
            <person name="Yabe S."/>
            <person name="Zheng Y."/>
            <person name="Wang C.M."/>
            <person name="Sakai Y."/>
            <person name="Abe K."/>
            <person name="Yokota A."/>
            <person name="Donadio S."/>
            <person name="Cavaletti L."/>
            <person name="Monciardini P."/>
        </authorList>
    </citation>
    <scope>NUCLEOTIDE SEQUENCE [LARGE SCALE GENOMIC DNA]</scope>
    <source>
        <strain evidence="1 2">SOSP1-30</strain>
    </source>
</reference>
<comment type="caution">
    <text evidence="1">The sequence shown here is derived from an EMBL/GenBank/DDBJ whole genome shotgun (WGS) entry which is preliminary data.</text>
</comment>
<dbReference type="InterPro" id="IPR053169">
    <property type="entry name" value="MUG_Protein"/>
</dbReference>
<accession>A0ABQ3UX50</accession>
<name>A0ABQ3UX50_9CHLR</name>
<evidence type="ECO:0008006" key="3">
    <source>
        <dbReference type="Google" id="ProtNLM"/>
    </source>
</evidence>
<dbReference type="Pfam" id="PF03663">
    <property type="entry name" value="Glyco_hydro_76"/>
    <property type="match status" value="1"/>
</dbReference>
<dbReference type="PANTHER" id="PTHR47791">
    <property type="entry name" value="MEIOTICALLY UP-REGULATED GENE 191 PROTEIN"/>
    <property type="match status" value="1"/>
</dbReference>
<dbReference type="InterPro" id="IPR005198">
    <property type="entry name" value="Glyco_hydro_76"/>
</dbReference>
<dbReference type="EMBL" id="BNJG01000002">
    <property type="protein sequence ID" value="GHO57248.1"/>
    <property type="molecule type" value="Genomic_DNA"/>
</dbReference>
<dbReference type="Proteomes" id="UP000654345">
    <property type="component" value="Unassembled WGS sequence"/>
</dbReference>
<dbReference type="InterPro" id="IPR008928">
    <property type="entry name" value="6-hairpin_glycosidase_sf"/>
</dbReference>
<dbReference type="Gene3D" id="1.50.10.20">
    <property type="match status" value="1"/>
</dbReference>
<protein>
    <recommendedName>
        <fullName evidence="3">Glycosyl hydrolase</fullName>
    </recommendedName>
</protein>
<sequence length="580" mass="63338">MTTDYNANDEQAVTALQNWYNINAGNWNSLNRWQWANAVDALENTYTRTNGMEYGYGLSDTYDQNVSGNFINDAGYDDEGWWALAWIRAYDVTGNSRYLSMARTIFNDMASNGWDTTVCGGGMWWNKAKTYKNAITNELFLTIAARLHQRTAGDSGSGSYLNWATTEWTWFSNSGMINASNLINDGLSSACANNQETTWTYNQGIILGGLTDLYKITGNTSYLTKAESIANAAISNLVSSAGTLREPCEPSCNGDQEQFKGLFMRNLAYLYDVDHQQTYFHFLATNANSIWANDRNSSNQLGLAWNGPFDSATPAKQSSAMIPMSVLAEPWTQGAAFARGAQDPAFGHNLGVAAGSQGWACSASTCTTANHMVYGPYISYLPPGTHTVHFHLSVNATSSVTASLVTLDVRDANNGNTLASSSVPWNVFTTANAAQDFALTYTNATPGDSVEYRIYWNNVSGAPTLTASDIVVDGGTSNWVASNLNHNIGRLDSLNAWEVDPTRDTHSDFLSWGPYTAMPGAGNYTASFELKVDNFNLDTSTVATIDVRDNETGQVVASQNILRNNFPNTLYQLFPSTLVL</sequence>
<gene>
    <name evidence="1" type="ORF">KSB_57230</name>
</gene>
<dbReference type="PANTHER" id="PTHR47791:SF1">
    <property type="entry name" value="ENDO MANNANASE, GH76 FAMILY (EUROFUNG)"/>
    <property type="match status" value="1"/>
</dbReference>
<dbReference type="SUPFAM" id="SSF48208">
    <property type="entry name" value="Six-hairpin glycosidases"/>
    <property type="match status" value="1"/>
</dbReference>